<protein>
    <submittedName>
        <fullName evidence="1">Uncharacterized protein</fullName>
    </submittedName>
</protein>
<accession>A0A2U1LL19</accession>
<dbReference type="EMBL" id="PKPP01008825">
    <property type="protein sequence ID" value="PWA49689.1"/>
    <property type="molecule type" value="Genomic_DNA"/>
</dbReference>
<dbReference type="AlphaFoldDB" id="A0A2U1LL19"/>
<evidence type="ECO:0000313" key="2">
    <source>
        <dbReference type="Proteomes" id="UP000245207"/>
    </source>
</evidence>
<gene>
    <name evidence="1" type="ORF">CTI12_AA477910</name>
</gene>
<sequence>MYVDTVPFKTVQATLASPRDKLMEICKEQKKQQHQASVASKVNDCSPASCSWYISNFEDLTSQYVRDLAMANEFPVCSFPCTLLLLNRIRVIIATPRWFSNARDAAICRASINVAPMVSHTELLYDLAVSISSRLISTPFWIY</sequence>
<evidence type="ECO:0000313" key="1">
    <source>
        <dbReference type="EMBL" id="PWA49689.1"/>
    </source>
</evidence>
<name>A0A2U1LL19_ARTAN</name>
<dbReference type="STRING" id="35608.A0A2U1LL19"/>
<reference evidence="1 2" key="1">
    <citation type="journal article" date="2018" name="Mol. Plant">
        <title>The genome of Artemisia annua provides insight into the evolution of Asteraceae family and artemisinin biosynthesis.</title>
        <authorList>
            <person name="Shen Q."/>
            <person name="Zhang L."/>
            <person name="Liao Z."/>
            <person name="Wang S."/>
            <person name="Yan T."/>
            <person name="Shi P."/>
            <person name="Liu M."/>
            <person name="Fu X."/>
            <person name="Pan Q."/>
            <person name="Wang Y."/>
            <person name="Lv Z."/>
            <person name="Lu X."/>
            <person name="Zhang F."/>
            <person name="Jiang W."/>
            <person name="Ma Y."/>
            <person name="Chen M."/>
            <person name="Hao X."/>
            <person name="Li L."/>
            <person name="Tang Y."/>
            <person name="Lv G."/>
            <person name="Zhou Y."/>
            <person name="Sun X."/>
            <person name="Brodelius P.E."/>
            <person name="Rose J.K.C."/>
            <person name="Tang K."/>
        </authorList>
    </citation>
    <scope>NUCLEOTIDE SEQUENCE [LARGE SCALE GENOMIC DNA]</scope>
    <source>
        <strain evidence="2">cv. Huhao1</strain>
        <tissue evidence="1">Leaf</tissue>
    </source>
</reference>
<dbReference type="Proteomes" id="UP000245207">
    <property type="component" value="Unassembled WGS sequence"/>
</dbReference>
<organism evidence="1 2">
    <name type="scientific">Artemisia annua</name>
    <name type="common">Sweet wormwood</name>
    <dbReference type="NCBI Taxonomy" id="35608"/>
    <lineage>
        <taxon>Eukaryota</taxon>
        <taxon>Viridiplantae</taxon>
        <taxon>Streptophyta</taxon>
        <taxon>Embryophyta</taxon>
        <taxon>Tracheophyta</taxon>
        <taxon>Spermatophyta</taxon>
        <taxon>Magnoliopsida</taxon>
        <taxon>eudicotyledons</taxon>
        <taxon>Gunneridae</taxon>
        <taxon>Pentapetalae</taxon>
        <taxon>asterids</taxon>
        <taxon>campanulids</taxon>
        <taxon>Asterales</taxon>
        <taxon>Asteraceae</taxon>
        <taxon>Asteroideae</taxon>
        <taxon>Anthemideae</taxon>
        <taxon>Artemisiinae</taxon>
        <taxon>Artemisia</taxon>
    </lineage>
</organism>
<keyword evidence="2" id="KW-1185">Reference proteome</keyword>
<comment type="caution">
    <text evidence="1">The sequence shown here is derived from an EMBL/GenBank/DDBJ whole genome shotgun (WGS) entry which is preliminary data.</text>
</comment>
<proteinExistence type="predicted"/>